<dbReference type="PROSITE" id="PS50865">
    <property type="entry name" value="ZF_MYND_2"/>
    <property type="match status" value="1"/>
</dbReference>
<dbReference type="STRING" id="431595.K3WWU4"/>
<evidence type="ECO:0000256" key="3">
    <source>
        <dbReference type="ARBA" id="ARBA00022833"/>
    </source>
</evidence>
<evidence type="ECO:0000256" key="1">
    <source>
        <dbReference type="ARBA" id="ARBA00022723"/>
    </source>
</evidence>
<feature type="domain" description="MYND-type" evidence="5">
    <location>
        <begin position="10"/>
        <end position="50"/>
    </location>
</feature>
<keyword evidence="3" id="KW-0862">Zinc</keyword>
<keyword evidence="1" id="KW-0479">Metal-binding</keyword>
<dbReference type="HOGENOM" id="CLU_1002805_0_0_1"/>
<reference evidence="6" key="3">
    <citation type="submission" date="2015-02" db="UniProtKB">
        <authorList>
            <consortium name="EnsemblProtists"/>
        </authorList>
    </citation>
    <scope>IDENTIFICATION</scope>
    <source>
        <strain evidence="6">DAOM BR144</strain>
    </source>
</reference>
<name>K3WWU4_GLOUD</name>
<dbReference type="Proteomes" id="UP000019132">
    <property type="component" value="Unassembled WGS sequence"/>
</dbReference>
<protein>
    <recommendedName>
        <fullName evidence="5">MYND-type domain-containing protein</fullName>
    </recommendedName>
</protein>
<dbReference type="SUPFAM" id="SSF144232">
    <property type="entry name" value="HIT/MYND zinc finger-like"/>
    <property type="match status" value="1"/>
</dbReference>
<dbReference type="InterPro" id="IPR002893">
    <property type="entry name" value="Znf_MYND"/>
</dbReference>
<dbReference type="VEuPathDB" id="FungiDB:PYU1_G009424"/>
<evidence type="ECO:0000313" key="7">
    <source>
        <dbReference type="Proteomes" id="UP000019132"/>
    </source>
</evidence>
<dbReference type="Gene3D" id="6.10.140.2220">
    <property type="match status" value="1"/>
</dbReference>
<accession>K3WWU4</accession>
<dbReference type="OMA" id="PAHRTAC"/>
<dbReference type="Pfam" id="PF01753">
    <property type="entry name" value="zf-MYND"/>
    <property type="match status" value="1"/>
</dbReference>
<keyword evidence="7" id="KW-1185">Reference proteome</keyword>
<reference evidence="7" key="2">
    <citation type="submission" date="2010-04" db="EMBL/GenBank/DDBJ databases">
        <authorList>
            <person name="Buell R."/>
            <person name="Hamilton J."/>
            <person name="Hostetler J."/>
        </authorList>
    </citation>
    <scope>NUCLEOTIDE SEQUENCE [LARGE SCALE GENOMIC DNA]</scope>
    <source>
        <strain evidence="7">DAOM:BR144</strain>
    </source>
</reference>
<dbReference type="AlphaFoldDB" id="K3WWU4"/>
<dbReference type="EnsemblProtists" id="PYU1_T009442">
    <property type="protein sequence ID" value="PYU1_T009442"/>
    <property type="gene ID" value="PYU1_G009424"/>
</dbReference>
<dbReference type="EMBL" id="GL376622">
    <property type="status" value="NOT_ANNOTATED_CDS"/>
    <property type="molecule type" value="Genomic_DNA"/>
</dbReference>
<dbReference type="GO" id="GO:0008270">
    <property type="term" value="F:zinc ion binding"/>
    <property type="evidence" value="ECO:0007669"/>
    <property type="project" value="UniProtKB-KW"/>
</dbReference>
<evidence type="ECO:0000256" key="2">
    <source>
        <dbReference type="ARBA" id="ARBA00022771"/>
    </source>
</evidence>
<dbReference type="PROSITE" id="PS01360">
    <property type="entry name" value="ZF_MYND_1"/>
    <property type="match status" value="1"/>
</dbReference>
<evidence type="ECO:0000256" key="4">
    <source>
        <dbReference type="PROSITE-ProRule" id="PRU00134"/>
    </source>
</evidence>
<sequence>MDANGRASLCAGCRAPRGPNAARCSRCKWVWYCSKACQRVHWTRRHRSMCASLQVAGAFRALEQKWWRTRPLREMHAFVTQSGLQPESMRFFGEVLFLLSGLKPMVMLSNLPAPWRSSFITDVIAPSGVLSHADQAQCTPALYVISGRVETPAEYDMSGDLMLVNTNREELLALAVANLRLRPLHDALSSASAEVSLYGGGHAHDKPAHVVREEDVARLLDYPVALSECKGDSMVEVGYFLDEGDCSGSSVKPQDRLLTSYCASEKHAPRVRAHFERYTSYFQASGAIHLKCAMTSL</sequence>
<dbReference type="eggNOG" id="ENOG502RE2D">
    <property type="taxonomic scope" value="Eukaryota"/>
</dbReference>
<reference evidence="7" key="1">
    <citation type="journal article" date="2010" name="Genome Biol.">
        <title>Genome sequence of the necrotrophic plant pathogen Pythium ultimum reveals original pathogenicity mechanisms and effector repertoire.</title>
        <authorList>
            <person name="Levesque C.A."/>
            <person name="Brouwer H."/>
            <person name="Cano L."/>
            <person name="Hamilton J.P."/>
            <person name="Holt C."/>
            <person name="Huitema E."/>
            <person name="Raffaele S."/>
            <person name="Robideau G.P."/>
            <person name="Thines M."/>
            <person name="Win J."/>
            <person name="Zerillo M.M."/>
            <person name="Beakes G.W."/>
            <person name="Boore J.L."/>
            <person name="Busam D."/>
            <person name="Dumas B."/>
            <person name="Ferriera S."/>
            <person name="Fuerstenberg S.I."/>
            <person name="Gachon C.M."/>
            <person name="Gaulin E."/>
            <person name="Govers F."/>
            <person name="Grenville-Briggs L."/>
            <person name="Horner N."/>
            <person name="Hostetler J."/>
            <person name="Jiang R.H."/>
            <person name="Johnson J."/>
            <person name="Krajaejun T."/>
            <person name="Lin H."/>
            <person name="Meijer H.J."/>
            <person name="Moore B."/>
            <person name="Morris P."/>
            <person name="Phuntmart V."/>
            <person name="Puiu D."/>
            <person name="Shetty J."/>
            <person name="Stajich J.E."/>
            <person name="Tripathy S."/>
            <person name="Wawra S."/>
            <person name="van West P."/>
            <person name="Whitty B.R."/>
            <person name="Coutinho P.M."/>
            <person name="Henrissat B."/>
            <person name="Martin F."/>
            <person name="Thomas P.D."/>
            <person name="Tyler B.M."/>
            <person name="De Vries R.P."/>
            <person name="Kamoun S."/>
            <person name="Yandell M."/>
            <person name="Tisserat N."/>
            <person name="Buell C.R."/>
        </authorList>
    </citation>
    <scope>NUCLEOTIDE SEQUENCE</scope>
    <source>
        <strain evidence="7">DAOM:BR144</strain>
    </source>
</reference>
<organism evidence="6 7">
    <name type="scientific">Globisporangium ultimum (strain ATCC 200006 / CBS 805.95 / DAOM BR144)</name>
    <name type="common">Pythium ultimum</name>
    <dbReference type="NCBI Taxonomy" id="431595"/>
    <lineage>
        <taxon>Eukaryota</taxon>
        <taxon>Sar</taxon>
        <taxon>Stramenopiles</taxon>
        <taxon>Oomycota</taxon>
        <taxon>Peronosporomycetes</taxon>
        <taxon>Pythiales</taxon>
        <taxon>Pythiaceae</taxon>
        <taxon>Globisporangium</taxon>
    </lineage>
</organism>
<dbReference type="InParanoid" id="K3WWU4"/>
<keyword evidence="2 4" id="KW-0863">Zinc-finger</keyword>
<evidence type="ECO:0000259" key="5">
    <source>
        <dbReference type="PROSITE" id="PS50865"/>
    </source>
</evidence>
<proteinExistence type="predicted"/>
<evidence type="ECO:0000313" key="6">
    <source>
        <dbReference type="EnsemblProtists" id="PYU1_T009442"/>
    </source>
</evidence>